<dbReference type="InterPro" id="IPR002797">
    <property type="entry name" value="Polysacc_synth"/>
</dbReference>
<keyword evidence="8" id="KW-1185">Reference proteome</keyword>
<dbReference type="EMBL" id="CP030850">
    <property type="protein sequence ID" value="AXE17027.1"/>
    <property type="molecule type" value="Genomic_DNA"/>
</dbReference>
<evidence type="ECO:0000256" key="6">
    <source>
        <dbReference type="SAM" id="Phobius"/>
    </source>
</evidence>
<feature type="transmembrane region" description="Helical" evidence="6">
    <location>
        <begin position="95"/>
        <end position="119"/>
    </location>
</feature>
<keyword evidence="4 6" id="KW-1133">Transmembrane helix</keyword>
<feature type="transmembrane region" description="Helical" evidence="6">
    <location>
        <begin position="20"/>
        <end position="42"/>
    </location>
</feature>
<dbReference type="Pfam" id="PF01943">
    <property type="entry name" value="Polysacc_synt"/>
    <property type="match status" value="1"/>
</dbReference>
<reference evidence="7 8" key="1">
    <citation type="submission" date="2018-07" db="EMBL/GenBank/DDBJ databases">
        <title>Genome sequencing of Runella.</title>
        <authorList>
            <person name="Baek M.-G."/>
            <person name="Yi H."/>
        </authorList>
    </citation>
    <scope>NUCLEOTIDE SEQUENCE [LARGE SCALE GENOMIC DNA]</scope>
    <source>
        <strain evidence="7 8">HYN0085</strain>
    </source>
</reference>
<feature type="transmembrane region" description="Helical" evidence="6">
    <location>
        <begin position="384"/>
        <end position="402"/>
    </location>
</feature>
<feature type="transmembrane region" description="Helical" evidence="6">
    <location>
        <begin position="324"/>
        <end position="347"/>
    </location>
</feature>
<proteinExistence type="predicted"/>
<dbReference type="InterPro" id="IPR050833">
    <property type="entry name" value="Poly_Biosynth_Transport"/>
</dbReference>
<dbReference type="KEGG" id="run:DR864_04400"/>
<accession>A0A344TEF6</accession>
<feature type="transmembrane region" description="Helical" evidence="6">
    <location>
        <begin position="240"/>
        <end position="260"/>
    </location>
</feature>
<evidence type="ECO:0000256" key="1">
    <source>
        <dbReference type="ARBA" id="ARBA00004651"/>
    </source>
</evidence>
<keyword evidence="5 6" id="KW-0472">Membrane</keyword>
<keyword evidence="2" id="KW-1003">Cell membrane</keyword>
<comment type="subcellular location">
    <subcellularLocation>
        <location evidence="1">Cell membrane</location>
        <topology evidence="1">Multi-pass membrane protein</topology>
    </subcellularLocation>
</comment>
<evidence type="ECO:0000256" key="2">
    <source>
        <dbReference type="ARBA" id="ARBA00022475"/>
    </source>
</evidence>
<dbReference type="PANTHER" id="PTHR30250">
    <property type="entry name" value="PST FAMILY PREDICTED COLANIC ACID TRANSPORTER"/>
    <property type="match status" value="1"/>
</dbReference>
<feature type="transmembrane region" description="Helical" evidence="6">
    <location>
        <begin position="168"/>
        <end position="188"/>
    </location>
</feature>
<evidence type="ECO:0000256" key="5">
    <source>
        <dbReference type="ARBA" id="ARBA00023136"/>
    </source>
</evidence>
<evidence type="ECO:0000313" key="7">
    <source>
        <dbReference type="EMBL" id="AXE17027.1"/>
    </source>
</evidence>
<name>A0A344TEF6_9BACT</name>
<evidence type="ECO:0008006" key="9">
    <source>
        <dbReference type="Google" id="ProtNLM"/>
    </source>
</evidence>
<dbReference type="OrthoDB" id="512217at2"/>
<feature type="transmembrane region" description="Helical" evidence="6">
    <location>
        <begin position="359"/>
        <end position="377"/>
    </location>
</feature>
<dbReference type="Proteomes" id="UP000251993">
    <property type="component" value="Chromosome"/>
</dbReference>
<evidence type="ECO:0000313" key="8">
    <source>
        <dbReference type="Proteomes" id="UP000251993"/>
    </source>
</evidence>
<dbReference type="GO" id="GO:0005886">
    <property type="term" value="C:plasma membrane"/>
    <property type="evidence" value="ECO:0007669"/>
    <property type="project" value="UniProtKB-SubCell"/>
</dbReference>
<feature type="transmembrane region" description="Helical" evidence="6">
    <location>
        <begin position="139"/>
        <end position="161"/>
    </location>
</feature>
<sequence>MFIKKYLYPKRKDSNLSINILLSFLSRAGGAAIGFLIIPSIIDVIDKDNYGTYLSIISFFVLTQILDFGVNNVIKNKVSGHLEEKRYLQASLYFTNSYIFVIFVGIMFIVLSTIFYFFFENIYVYIFNLKSENSDWIGIVFLVICLTLLNFLAQPGINLLYCQNKTYLAYFINFIGQLIGFSLFIILKETYIDKIYLTVFCIYGAPCILNIICVLYFQFSDKSLVKIKPMLFDFEIVREILMDSLRFFIIQIASVVQFQLSNYLVSIYFNPYKVAEFNVYNKYFSVVQILLSIISTPYWISFARFYSSQNYTKLNRELKNFQNSVYLISIFLVFQYLIGPMVFQFWLSDKVSYEYETSFYIMIYYLLYINGATYVIFMNSTSKLNVQVVTSIVSVFLFLFLLKYLSKLIGINSVSIALIVANFYGILIAPIQVMKFLKNKLKTVF</sequence>
<feature type="transmembrane region" description="Helical" evidence="6">
    <location>
        <begin position="194"/>
        <end position="219"/>
    </location>
</feature>
<gene>
    <name evidence="7" type="ORF">DR864_04400</name>
</gene>
<keyword evidence="3 6" id="KW-0812">Transmembrane</keyword>
<dbReference type="AlphaFoldDB" id="A0A344TEF6"/>
<feature type="transmembrane region" description="Helical" evidence="6">
    <location>
        <begin position="54"/>
        <end position="74"/>
    </location>
</feature>
<evidence type="ECO:0000256" key="4">
    <source>
        <dbReference type="ARBA" id="ARBA00022989"/>
    </source>
</evidence>
<feature type="transmembrane region" description="Helical" evidence="6">
    <location>
        <begin position="280"/>
        <end position="303"/>
    </location>
</feature>
<protein>
    <recommendedName>
        <fullName evidence="9">Polysaccharide biosynthesis protein</fullName>
    </recommendedName>
</protein>
<organism evidence="7 8">
    <name type="scientific">Runella rosea</name>
    <dbReference type="NCBI Taxonomy" id="2259595"/>
    <lineage>
        <taxon>Bacteria</taxon>
        <taxon>Pseudomonadati</taxon>
        <taxon>Bacteroidota</taxon>
        <taxon>Cytophagia</taxon>
        <taxon>Cytophagales</taxon>
        <taxon>Spirosomataceae</taxon>
        <taxon>Runella</taxon>
    </lineage>
</organism>
<feature type="transmembrane region" description="Helical" evidence="6">
    <location>
        <begin position="408"/>
        <end position="431"/>
    </location>
</feature>
<dbReference type="PANTHER" id="PTHR30250:SF11">
    <property type="entry name" value="O-ANTIGEN TRANSPORTER-RELATED"/>
    <property type="match status" value="1"/>
</dbReference>
<dbReference type="RefSeq" id="WP_114065813.1">
    <property type="nucleotide sequence ID" value="NZ_CP030850.1"/>
</dbReference>
<evidence type="ECO:0000256" key="3">
    <source>
        <dbReference type="ARBA" id="ARBA00022692"/>
    </source>
</evidence>